<dbReference type="GeneID" id="54417687"/>
<dbReference type="GO" id="GO:0016788">
    <property type="term" value="F:hydrolase activity, acting on ester bonds"/>
    <property type="evidence" value="ECO:0007669"/>
    <property type="project" value="InterPro"/>
</dbReference>
<dbReference type="Pfam" id="PF01026">
    <property type="entry name" value="TatD_DNase"/>
    <property type="match status" value="1"/>
</dbReference>
<dbReference type="Proteomes" id="UP000504638">
    <property type="component" value="Unplaced"/>
</dbReference>
<dbReference type="SUPFAM" id="SSF51556">
    <property type="entry name" value="Metallo-dependent hydrolases"/>
    <property type="match status" value="1"/>
</dbReference>
<evidence type="ECO:0000313" key="2">
    <source>
        <dbReference type="EMBL" id="KAF1811590.1"/>
    </source>
</evidence>
<evidence type="ECO:0000313" key="3">
    <source>
        <dbReference type="Proteomes" id="UP000504638"/>
    </source>
</evidence>
<dbReference type="AlphaFoldDB" id="A0A6G1G0Y7"/>
<feature type="compositionally biased region" description="Basic and acidic residues" evidence="1">
    <location>
        <begin position="260"/>
        <end position="270"/>
    </location>
</feature>
<reference evidence="4" key="3">
    <citation type="submission" date="2025-04" db="UniProtKB">
        <authorList>
            <consortium name="RefSeq"/>
        </authorList>
    </citation>
    <scope>IDENTIFICATION</scope>
    <source>
        <strain evidence="4">CBS 781.70</strain>
    </source>
</reference>
<keyword evidence="2 4" id="KW-0378">Hydrolase</keyword>
<evidence type="ECO:0000256" key="1">
    <source>
        <dbReference type="SAM" id="MobiDB-lite"/>
    </source>
</evidence>
<reference evidence="2 4" key="1">
    <citation type="submission" date="2020-01" db="EMBL/GenBank/DDBJ databases">
        <authorList>
            <consortium name="DOE Joint Genome Institute"/>
            <person name="Haridas S."/>
            <person name="Albert R."/>
            <person name="Binder M."/>
            <person name="Bloem J."/>
            <person name="Labutti K."/>
            <person name="Salamov A."/>
            <person name="Andreopoulos B."/>
            <person name="Baker S.E."/>
            <person name="Barry K."/>
            <person name="Bills G."/>
            <person name="Bluhm B.H."/>
            <person name="Cannon C."/>
            <person name="Castanera R."/>
            <person name="Culley D.E."/>
            <person name="Daum C."/>
            <person name="Ezra D."/>
            <person name="Gonzalez J.B."/>
            <person name="Henrissat B."/>
            <person name="Kuo A."/>
            <person name="Liang C."/>
            <person name="Lipzen A."/>
            <person name="Lutzoni F."/>
            <person name="Magnuson J."/>
            <person name="Mondo S."/>
            <person name="Nolan M."/>
            <person name="Ohm R."/>
            <person name="Pangilinan J."/>
            <person name="Park H.-J."/>
            <person name="Ramirez L."/>
            <person name="Alfaro M."/>
            <person name="Sun H."/>
            <person name="Tritt A."/>
            <person name="Yoshinaga Y."/>
            <person name="Zwiers L.-H."/>
            <person name="Turgeon B.G."/>
            <person name="Goodwin S.B."/>
            <person name="Spatafora J.W."/>
            <person name="Crous P.W."/>
            <person name="Grigoriev I.V."/>
        </authorList>
    </citation>
    <scope>NUCLEOTIDE SEQUENCE</scope>
    <source>
        <strain evidence="2 4">CBS 781.70</strain>
    </source>
</reference>
<dbReference type="EMBL" id="ML975161">
    <property type="protein sequence ID" value="KAF1811590.1"/>
    <property type="molecule type" value="Genomic_DNA"/>
</dbReference>
<dbReference type="InterPro" id="IPR053044">
    <property type="entry name" value="Metallo-hydrolase/TatD-type"/>
</dbReference>
<dbReference type="Gene3D" id="3.20.20.140">
    <property type="entry name" value="Metal-dependent hydrolases"/>
    <property type="match status" value="1"/>
</dbReference>
<accession>A0A6G1G0Y7</accession>
<feature type="region of interest" description="Disordered" evidence="1">
    <location>
        <begin position="235"/>
        <end position="280"/>
    </location>
</feature>
<dbReference type="PANTHER" id="PTHR47345">
    <property type="entry name" value="CUT9-INTERACTING PROTEIN SCN1"/>
    <property type="match status" value="1"/>
</dbReference>
<sequence>MSEFPWHLGVYDAHCHPTDTMSSIPDIPNMKAKALTIMATRGDDQRLVSEVTEKFGGEGRVDDGNLRSNCRVVPSYGWHPWFSHQIYDDAEYEGSTCLNTQQKVQHYQSVLNPKPEDEAFVTALPDPEPLSQLLDRTRAYLERDPSALLGEVGLDKSFRLPEAWFPDDHQRDGSLTPGGREGRKLSLYRVSMEHQRRLLKAQLGLAGRLGRAASVHGVQAHGVLYETFKETWKGHERKHISKREKKRQTRDQIVLDTVGDDDRNLSEDARGSPSDVPAGKPFPPRVCLHSYSGNPQSISPYLHPSVPIDFFFSFSAAINFSMRESSKTEDAIRAVPDGRLLVESDLHTAGNRMDDHLEQIVRIVCKCKGWELEQGIERLGRNWQQFVFGSDESEP</sequence>
<dbReference type="InterPro" id="IPR032466">
    <property type="entry name" value="Metal_Hydrolase"/>
</dbReference>
<dbReference type="OrthoDB" id="413993at2759"/>
<feature type="compositionally biased region" description="Basic residues" evidence="1">
    <location>
        <begin position="235"/>
        <end position="248"/>
    </location>
</feature>
<organism evidence="2">
    <name type="scientific">Eremomyces bilateralis CBS 781.70</name>
    <dbReference type="NCBI Taxonomy" id="1392243"/>
    <lineage>
        <taxon>Eukaryota</taxon>
        <taxon>Fungi</taxon>
        <taxon>Dikarya</taxon>
        <taxon>Ascomycota</taxon>
        <taxon>Pezizomycotina</taxon>
        <taxon>Dothideomycetes</taxon>
        <taxon>Dothideomycetes incertae sedis</taxon>
        <taxon>Eremomycetales</taxon>
        <taxon>Eremomycetaceae</taxon>
        <taxon>Eremomyces</taxon>
    </lineage>
</organism>
<keyword evidence="3" id="KW-1185">Reference proteome</keyword>
<evidence type="ECO:0000313" key="4">
    <source>
        <dbReference type="RefSeq" id="XP_033533221.1"/>
    </source>
</evidence>
<dbReference type="RefSeq" id="XP_033533221.1">
    <property type="nucleotide sequence ID" value="XM_033677117.1"/>
</dbReference>
<name>A0A6G1G0Y7_9PEZI</name>
<reference evidence="4" key="2">
    <citation type="submission" date="2020-04" db="EMBL/GenBank/DDBJ databases">
        <authorList>
            <consortium name="NCBI Genome Project"/>
        </authorList>
    </citation>
    <scope>NUCLEOTIDE SEQUENCE</scope>
    <source>
        <strain evidence="4">CBS 781.70</strain>
    </source>
</reference>
<proteinExistence type="predicted"/>
<protein>
    <submittedName>
        <fullName evidence="2 4">Metallo-dependent hydrolase</fullName>
    </submittedName>
</protein>
<gene>
    <name evidence="2 4" type="ORF">P152DRAFT_419037</name>
</gene>
<dbReference type="InterPro" id="IPR001130">
    <property type="entry name" value="TatD-like"/>
</dbReference>
<dbReference type="PANTHER" id="PTHR47345:SF1">
    <property type="entry name" value="CUT9-INTERACTING PROTEIN SCN1"/>
    <property type="match status" value="1"/>
</dbReference>